<accession>A0A2S6NJL2</accession>
<dbReference type="SUPFAM" id="SSF53474">
    <property type="entry name" value="alpha/beta-Hydrolases"/>
    <property type="match status" value="1"/>
</dbReference>
<reference evidence="1 2" key="1">
    <citation type="journal article" date="2018" name="Arch. Microbiol.">
        <title>New insights into the metabolic potential of the phototrophic purple bacterium Rhodopila globiformis DSM 161(T) from its draft genome sequence and evidence for a vanadium-dependent nitrogenase.</title>
        <authorList>
            <person name="Imhoff J.F."/>
            <person name="Rahn T."/>
            <person name="Kunzel S."/>
            <person name="Neulinger S.C."/>
        </authorList>
    </citation>
    <scope>NUCLEOTIDE SEQUENCE [LARGE SCALE GENOMIC DNA]</scope>
    <source>
        <strain evidence="1 2">DSM 161</strain>
    </source>
</reference>
<name>A0A2S6NJL2_RHOGL</name>
<proteinExistence type="predicted"/>
<dbReference type="InterPro" id="IPR051321">
    <property type="entry name" value="PHA/PHB_synthase"/>
</dbReference>
<dbReference type="InterPro" id="IPR029058">
    <property type="entry name" value="AB_hydrolase_fold"/>
</dbReference>
<dbReference type="EMBL" id="NHRY01000080">
    <property type="protein sequence ID" value="PPQ35021.1"/>
    <property type="molecule type" value="Genomic_DNA"/>
</dbReference>
<dbReference type="AlphaFoldDB" id="A0A2S6NJL2"/>
<keyword evidence="2" id="KW-1185">Reference proteome</keyword>
<dbReference type="Gene3D" id="3.40.50.1820">
    <property type="entry name" value="alpha/beta hydrolase"/>
    <property type="match status" value="1"/>
</dbReference>
<dbReference type="OrthoDB" id="7231451at2"/>
<sequence>MESAMTDWAGFQNYWVDAWQRYVLSLDTLRQRANIHREQAAKAVPNVLHFQAELVHDGRTLERPVNYALVRIIPPDDVPTDPAKAPIIVVDPRAGHGPGIGGMKKDSQIGMALAEGRPCYFVGFLPKPMPGQTIEDVCRAEAVFVADVAARHPEAEGKPVIIGNCQAGWQIMMMAAMRPDLPGPIMLAGSPLSYWAGVRGKNPMRYLGGVLGGTWLTALAGDLGNGIFDGANLVANFESLNPANTYWTKGYNVYSKIDTEVERFLDFETWWGSPVLLNAQEMQWIADNLFVGNKLATGQLRTSDGVRIDLRNIRSPIIVFCSWGDNITPPQQALDWILDLYDDGGEIVTSGQTIVYTMHHSIGHLGIFVSGKVATKEHGEFVSCMDMIDALPPGLYEAVITEVNEDTANPDLVHGRYLFRLEARTLDHIRAIGGNDAADERRFATAARVSEINRGLYETFAAPMLRGRVPEPVAETVRAAHPNRLRFAMFGDENPFMQPIKGLAELVRANRQPVHADNPWLAAERMTSDWITACLQASGEVRDAVTEATFLATYGSPLLQALVGLGPQQPVLRHVERDLTREAAVEHLKTRLEHRFTIGHMPEAVLRSLVYIRLPEGVIDERGFTALKMVRAAQPPAQRISLARFKELLREQFLLVCLDEERAIETLPRLLGDDAAQHKTGLDVLHRVLGATGVESEEGKRRLARIEALFDVKPKQKHLETTEAAHD</sequence>
<evidence type="ECO:0008006" key="3">
    <source>
        <dbReference type="Google" id="ProtNLM"/>
    </source>
</evidence>
<dbReference type="Pfam" id="PF11339">
    <property type="entry name" value="DUF3141"/>
    <property type="match status" value="1"/>
</dbReference>
<evidence type="ECO:0000313" key="1">
    <source>
        <dbReference type="EMBL" id="PPQ35021.1"/>
    </source>
</evidence>
<comment type="caution">
    <text evidence="1">The sequence shown here is derived from an EMBL/GenBank/DDBJ whole genome shotgun (WGS) entry which is preliminary data.</text>
</comment>
<dbReference type="PANTHER" id="PTHR36837">
    <property type="entry name" value="POLY(3-HYDROXYALKANOATE) POLYMERASE SUBUNIT PHAC"/>
    <property type="match status" value="1"/>
</dbReference>
<protein>
    <recommendedName>
        <fullName evidence="3">3-hydroxyalkanoate synthetase</fullName>
    </recommendedName>
</protein>
<dbReference type="Proteomes" id="UP000239724">
    <property type="component" value="Unassembled WGS sequence"/>
</dbReference>
<evidence type="ECO:0000313" key="2">
    <source>
        <dbReference type="Proteomes" id="UP000239724"/>
    </source>
</evidence>
<gene>
    <name evidence="1" type="ORF">CCS01_08960</name>
</gene>
<organism evidence="1 2">
    <name type="scientific">Rhodopila globiformis</name>
    <name type="common">Rhodopseudomonas globiformis</name>
    <dbReference type="NCBI Taxonomy" id="1071"/>
    <lineage>
        <taxon>Bacteria</taxon>
        <taxon>Pseudomonadati</taxon>
        <taxon>Pseudomonadota</taxon>
        <taxon>Alphaproteobacteria</taxon>
        <taxon>Acetobacterales</taxon>
        <taxon>Acetobacteraceae</taxon>
        <taxon>Rhodopila</taxon>
    </lineage>
</organism>
<dbReference type="PANTHER" id="PTHR36837:SF2">
    <property type="entry name" value="POLY(3-HYDROXYALKANOATE) POLYMERASE SUBUNIT PHAC"/>
    <property type="match status" value="1"/>
</dbReference>
<dbReference type="InterPro" id="IPR024501">
    <property type="entry name" value="DUF3141"/>
</dbReference>